<proteinExistence type="predicted"/>
<organism evidence="1">
    <name type="scientific">Rhizophora mucronata</name>
    <name type="common">Asiatic mangrove</name>
    <dbReference type="NCBI Taxonomy" id="61149"/>
    <lineage>
        <taxon>Eukaryota</taxon>
        <taxon>Viridiplantae</taxon>
        <taxon>Streptophyta</taxon>
        <taxon>Embryophyta</taxon>
        <taxon>Tracheophyta</taxon>
        <taxon>Spermatophyta</taxon>
        <taxon>Magnoliopsida</taxon>
        <taxon>eudicotyledons</taxon>
        <taxon>Gunneridae</taxon>
        <taxon>Pentapetalae</taxon>
        <taxon>rosids</taxon>
        <taxon>fabids</taxon>
        <taxon>Malpighiales</taxon>
        <taxon>Rhizophoraceae</taxon>
        <taxon>Rhizophora</taxon>
    </lineage>
</organism>
<reference evidence="1" key="1">
    <citation type="submission" date="2018-02" db="EMBL/GenBank/DDBJ databases">
        <title>Rhizophora mucronata_Transcriptome.</title>
        <authorList>
            <person name="Meera S.P."/>
            <person name="Sreeshan A."/>
            <person name="Augustine A."/>
        </authorList>
    </citation>
    <scope>NUCLEOTIDE SEQUENCE</scope>
    <source>
        <tissue evidence="1">Leaf</tissue>
    </source>
</reference>
<protein>
    <submittedName>
        <fullName evidence="1">Uncharacterized protein</fullName>
    </submittedName>
</protein>
<sequence>MGFSWILNFVSINKKPKACGNLTGNRNFLDAEDYHVICGR</sequence>
<evidence type="ECO:0000313" key="1">
    <source>
        <dbReference type="EMBL" id="MBX48687.1"/>
    </source>
</evidence>
<dbReference type="EMBL" id="GGEC01068203">
    <property type="protein sequence ID" value="MBX48687.1"/>
    <property type="molecule type" value="Transcribed_RNA"/>
</dbReference>
<accession>A0A2P2P1T6</accession>
<name>A0A2P2P1T6_RHIMU</name>
<dbReference type="AlphaFoldDB" id="A0A2P2P1T6"/>